<reference evidence="4" key="1">
    <citation type="journal article" date="2017" name="Biotechnol. Biofuels">
        <title>Evaluation of environmental bacterial communities as a factor affecting the growth of duckweed Lemna minor.</title>
        <authorList>
            <person name="Ishizawa H."/>
            <person name="Kuroda M."/>
            <person name="Morikawa M."/>
            <person name="Ike M."/>
        </authorList>
    </citation>
    <scope>NUCLEOTIDE SEQUENCE [LARGE SCALE GENOMIC DNA]</scope>
    <source>
        <strain evidence="4">M6</strain>
    </source>
</reference>
<dbReference type="PANTHER" id="PTHR13847:SF285">
    <property type="entry name" value="FAD DEPENDENT OXIDOREDUCTASE DOMAIN-CONTAINING PROTEIN"/>
    <property type="match status" value="1"/>
</dbReference>
<dbReference type="PANTHER" id="PTHR13847">
    <property type="entry name" value="SARCOSINE DEHYDROGENASE-RELATED"/>
    <property type="match status" value="1"/>
</dbReference>
<dbReference type="RefSeq" id="WP_126419741.1">
    <property type="nucleotide sequence ID" value="NZ_AP018827.1"/>
</dbReference>
<name>A0A3G9FXF4_9CAUL</name>
<proteinExistence type="predicted"/>
<feature type="domain" description="FAD dependent oxidoreductase" evidence="2">
    <location>
        <begin position="34"/>
        <end position="383"/>
    </location>
</feature>
<sequence>MTTARNTGHPEGCWYADTAGRLNRPAFIGEADTDVAIIGGGYTGLGAALELAHKGVSVTLLEGAEIGSGASGRNGGQLHTGQRVDPQTLESQLGADAARALWEMAETAKAHLKGLIGTHAIDCDLRPGLIHAWHRPRFAEDDRAYADFVSRRYGYDQVRFMDKAEVAAELGTEVYHGGTFDAGGGHLHPLKLAQGLAKAALSAGARLYEHSRVQRYETTADGVTLFLTNGRLRARHLLICGNGYMPGLDADIDAHVLPINNFILTTAPLPDDLILRSNYAAADSRFVVNYWRKTPDNRLLFGGGENYTPWFPKDIRAFVRRNMLKVYPQLADIEITHGWGGTLAITLSRSPYVRQLSPHVWVSAGYSGQGVVLAPYFGTLLARAVTGDRRDAELLMQLRTPPFPGGKWLRTPAMIAGLSWYALRDRV</sequence>
<evidence type="ECO:0000259" key="2">
    <source>
        <dbReference type="Pfam" id="PF01266"/>
    </source>
</evidence>
<evidence type="ECO:0000313" key="4">
    <source>
        <dbReference type="Proteomes" id="UP000278756"/>
    </source>
</evidence>
<dbReference type="EMBL" id="AP018827">
    <property type="protein sequence ID" value="BBF79730.1"/>
    <property type="molecule type" value="Genomic_DNA"/>
</dbReference>
<gene>
    <name evidence="3" type="ORF">EM6_0300</name>
</gene>
<dbReference type="Gene3D" id="3.50.50.60">
    <property type="entry name" value="FAD/NAD(P)-binding domain"/>
    <property type="match status" value="1"/>
</dbReference>
<evidence type="ECO:0000256" key="1">
    <source>
        <dbReference type="ARBA" id="ARBA00023002"/>
    </source>
</evidence>
<dbReference type="AlphaFoldDB" id="A0A3G9FXF4"/>
<evidence type="ECO:0000313" key="3">
    <source>
        <dbReference type="EMBL" id="BBF79730.1"/>
    </source>
</evidence>
<dbReference type="GO" id="GO:0016491">
    <property type="term" value="F:oxidoreductase activity"/>
    <property type="evidence" value="ECO:0007669"/>
    <property type="project" value="UniProtKB-KW"/>
</dbReference>
<dbReference type="SUPFAM" id="SSF51905">
    <property type="entry name" value="FAD/NAD(P)-binding domain"/>
    <property type="match status" value="1"/>
</dbReference>
<keyword evidence="1" id="KW-0560">Oxidoreductase</keyword>
<reference evidence="4" key="2">
    <citation type="journal article" date="2017" name="Plant Physiol. Biochem.">
        <title>Differential oxidative and antioxidative response of duckweed Lemna minor toward plant growth promoting/inhibiting bacteria.</title>
        <authorList>
            <person name="Ishizawa H."/>
            <person name="Kuroda M."/>
            <person name="Morikawa M."/>
            <person name="Ike M."/>
        </authorList>
    </citation>
    <scope>NUCLEOTIDE SEQUENCE [LARGE SCALE GENOMIC DNA]</scope>
    <source>
        <strain evidence="4">M6</strain>
    </source>
</reference>
<dbReference type="Pfam" id="PF01266">
    <property type="entry name" value="DAO"/>
    <property type="match status" value="1"/>
</dbReference>
<accession>A0A3G9FXF4</accession>
<dbReference type="Gene3D" id="3.30.9.10">
    <property type="entry name" value="D-Amino Acid Oxidase, subunit A, domain 2"/>
    <property type="match status" value="1"/>
</dbReference>
<organism evidence="3 4">
    <name type="scientific">Asticcacaulis excentricus</name>
    <dbReference type="NCBI Taxonomy" id="78587"/>
    <lineage>
        <taxon>Bacteria</taxon>
        <taxon>Pseudomonadati</taxon>
        <taxon>Pseudomonadota</taxon>
        <taxon>Alphaproteobacteria</taxon>
        <taxon>Caulobacterales</taxon>
        <taxon>Caulobacteraceae</taxon>
        <taxon>Asticcacaulis</taxon>
    </lineage>
</organism>
<dbReference type="InterPro" id="IPR006076">
    <property type="entry name" value="FAD-dep_OxRdtase"/>
</dbReference>
<dbReference type="InterPro" id="IPR036188">
    <property type="entry name" value="FAD/NAD-bd_sf"/>
</dbReference>
<dbReference type="GO" id="GO:0005737">
    <property type="term" value="C:cytoplasm"/>
    <property type="evidence" value="ECO:0007669"/>
    <property type="project" value="TreeGrafter"/>
</dbReference>
<dbReference type="OrthoDB" id="9806601at2"/>
<dbReference type="Proteomes" id="UP000278756">
    <property type="component" value="Chromosome 1"/>
</dbReference>
<protein>
    <submittedName>
        <fullName evidence="3">Oxidoreductase</fullName>
    </submittedName>
</protein>